<dbReference type="PANTHER" id="PTHR10314">
    <property type="entry name" value="CYSTATHIONINE BETA-SYNTHASE"/>
    <property type="match status" value="1"/>
</dbReference>
<dbReference type="GO" id="GO:0005737">
    <property type="term" value="C:cytoplasm"/>
    <property type="evidence" value="ECO:0007669"/>
    <property type="project" value="InterPro"/>
</dbReference>
<dbReference type="EC" id="4.2.1.22" evidence="4 9"/>
<comment type="similarity">
    <text evidence="3 9">Belongs to the cysteine synthase/cystathionine beta-synthase family.</text>
</comment>
<dbReference type="AlphaFoldDB" id="A0A167EKW8"/>
<evidence type="ECO:0000256" key="6">
    <source>
        <dbReference type="ARBA" id="ARBA00023239"/>
    </source>
</evidence>
<evidence type="ECO:0000256" key="10">
    <source>
        <dbReference type="SAM" id="MobiDB-lite"/>
    </source>
</evidence>
<evidence type="ECO:0000313" key="12">
    <source>
        <dbReference type="EMBL" id="ANB14196.1"/>
    </source>
</evidence>
<dbReference type="CDD" id="cd01561">
    <property type="entry name" value="CBS_like"/>
    <property type="match status" value="1"/>
</dbReference>
<dbReference type="SUPFAM" id="SSF53686">
    <property type="entry name" value="Tryptophan synthase beta subunit-like PLP-dependent enzymes"/>
    <property type="match status" value="1"/>
</dbReference>
<evidence type="ECO:0000259" key="11">
    <source>
        <dbReference type="PROSITE" id="PS51371"/>
    </source>
</evidence>
<keyword evidence="9" id="KW-0028">Amino-acid biosynthesis</keyword>
<evidence type="ECO:0000256" key="4">
    <source>
        <dbReference type="ARBA" id="ARBA00012041"/>
    </source>
</evidence>
<evidence type="ECO:0000313" key="13">
    <source>
        <dbReference type="Proteomes" id="UP000189580"/>
    </source>
</evidence>
<dbReference type="RefSeq" id="XP_018736673.1">
    <property type="nucleotide sequence ID" value="XM_018882280.1"/>
</dbReference>
<name>A0A167EKW8_9ASCO</name>
<evidence type="ECO:0000256" key="8">
    <source>
        <dbReference type="PROSITE-ProRule" id="PRU00703"/>
    </source>
</evidence>
<comment type="cofactor">
    <cofactor evidence="1 9">
        <name>pyridoxal 5'-phosphate</name>
        <dbReference type="ChEBI" id="CHEBI:597326"/>
    </cofactor>
</comment>
<dbReference type="InterPro" id="IPR050214">
    <property type="entry name" value="Cys_Synth/Cystath_Beta-Synth"/>
</dbReference>
<feature type="region of interest" description="Disordered" evidence="10">
    <location>
        <begin position="367"/>
        <end position="398"/>
    </location>
</feature>
<dbReference type="SMART" id="SM00116">
    <property type="entry name" value="CBS"/>
    <property type="match status" value="1"/>
</dbReference>
<dbReference type="SUPFAM" id="SSF54631">
    <property type="entry name" value="CBS-domain pair"/>
    <property type="match status" value="1"/>
</dbReference>
<evidence type="ECO:0000256" key="5">
    <source>
        <dbReference type="ARBA" id="ARBA00022898"/>
    </source>
</evidence>
<dbReference type="UniPathway" id="UPA00136"/>
<proteinExistence type="inferred from homology"/>
<dbReference type="NCBIfam" id="TIGR01137">
    <property type="entry name" value="cysta_beta"/>
    <property type="match status" value="1"/>
</dbReference>
<dbReference type="InterPro" id="IPR005857">
    <property type="entry name" value="Cysta_beta_synth"/>
</dbReference>
<evidence type="ECO:0000256" key="7">
    <source>
        <dbReference type="ARBA" id="ARBA00047490"/>
    </source>
</evidence>
<dbReference type="Gene3D" id="3.10.580.10">
    <property type="entry name" value="CBS-domain"/>
    <property type="match status" value="1"/>
</dbReference>
<dbReference type="KEGG" id="slb:AWJ20_5157"/>
<keyword evidence="13" id="KW-1185">Reference proteome</keyword>
<dbReference type="Pfam" id="PF00291">
    <property type="entry name" value="PALP"/>
    <property type="match status" value="1"/>
</dbReference>
<dbReference type="GO" id="GO:0006535">
    <property type="term" value="P:cysteine biosynthetic process from serine"/>
    <property type="evidence" value="ECO:0007669"/>
    <property type="project" value="UniProtKB-UniRule"/>
</dbReference>
<dbReference type="Proteomes" id="UP000189580">
    <property type="component" value="Chromosome d"/>
</dbReference>
<dbReference type="FunFam" id="3.40.50.1100:FF:000118">
    <property type="entry name" value="Related to CYS4-cystathionine beta-synthase"/>
    <property type="match status" value="1"/>
</dbReference>
<evidence type="ECO:0000256" key="1">
    <source>
        <dbReference type="ARBA" id="ARBA00001933"/>
    </source>
</evidence>
<dbReference type="InterPro" id="IPR001926">
    <property type="entry name" value="TrpB-like_PALP"/>
</dbReference>
<keyword evidence="6 9" id="KW-0456">Lyase</keyword>
<dbReference type="OrthoDB" id="728at2759"/>
<comment type="pathway">
    <text evidence="2">Amino-acid biosynthesis; L-cysteine biosynthesis; L-cysteine from L-homocysteine and L-serine: step 1/2.</text>
</comment>
<evidence type="ECO:0000256" key="9">
    <source>
        <dbReference type="RuleBase" id="RU361204"/>
    </source>
</evidence>
<evidence type="ECO:0000256" key="3">
    <source>
        <dbReference type="ARBA" id="ARBA00007103"/>
    </source>
</evidence>
<dbReference type="InterPro" id="IPR036052">
    <property type="entry name" value="TrpB-like_PALP_sf"/>
</dbReference>
<protein>
    <recommendedName>
        <fullName evidence="4 9">Cystathionine beta-synthase</fullName>
        <ecNumber evidence="4 9">4.2.1.22</ecNumber>
    </recommendedName>
</protein>
<dbReference type="InterPro" id="IPR046342">
    <property type="entry name" value="CBS_dom_sf"/>
</dbReference>
<keyword evidence="9" id="KW-0198">Cysteine biosynthesis</keyword>
<keyword evidence="5 9" id="KW-0663">Pyridoxal phosphate</keyword>
<reference evidence="12 13" key="1">
    <citation type="submission" date="2016-02" db="EMBL/GenBank/DDBJ databases">
        <title>Complete genome sequence and transcriptome regulation of the pentose utilising yeast Sugiyamaella lignohabitans.</title>
        <authorList>
            <person name="Bellasio M."/>
            <person name="Peymann A."/>
            <person name="Valli M."/>
            <person name="Sipitzky M."/>
            <person name="Graf A."/>
            <person name="Sauer M."/>
            <person name="Marx H."/>
            <person name="Mattanovich D."/>
        </authorList>
    </citation>
    <scope>NUCLEOTIDE SEQUENCE [LARGE SCALE GENOMIC DNA]</scope>
    <source>
        <strain evidence="12 13">CBS 10342</strain>
    </source>
</reference>
<dbReference type="GO" id="GO:0004122">
    <property type="term" value="F:cystathionine beta-synthase activity"/>
    <property type="evidence" value="ECO:0007669"/>
    <property type="project" value="UniProtKB-UniRule"/>
</dbReference>
<dbReference type="EMBL" id="CP014502">
    <property type="protein sequence ID" value="ANB14196.1"/>
    <property type="molecule type" value="Genomic_DNA"/>
</dbReference>
<feature type="domain" description="CBS" evidence="11">
    <location>
        <begin position="295"/>
        <end position="351"/>
    </location>
</feature>
<sequence length="452" mass="48633">MVLEAEKSGRIKPGYTLIEPTSGNTGIGLALVGAVKGYRTIITLPEKMSNEKVSVLKALGAEIVRTPTEAAWDAPESHIGVAKRLEKEIPNAVILDQYGNLDNPKAHEYGTGEEIWEQTDGKVTVLVAGAGTGGTITGIARALKKHNPKVRVVGADPKGSILAVPESLNDSVESYKVEGIGYDFIPDVLDRSLVDEWIKTEDRESFLLSRRLIREEGLLVGGSSGSALAAALKVAKGLTKDDTVVVVLPDSVRSYLTKFVDEDWMKYNGFVDDATLAAQAEKKSQYKGATIADLNLKPVVTVKTSTKTGAVIDLLREKGFDQLPVASESNKLVGLVTLGNLLSFISRGRATVDTPVQDVMLDFRRLPSFNTPPTPGPADVGTPHAQSKSSPRAKSRKFSEITVDTPLSALNHFFEHNSAAVVTERTADHSVKAVHIVTKVDLLTYLAKNVDL</sequence>
<dbReference type="GO" id="GO:0019343">
    <property type="term" value="P:cysteine biosynthetic process via cystathionine"/>
    <property type="evidence" value="ECO:0007669"/>
    <property type="project" value="UniProtKB-UniRule"/>
</dbReference>
<dbReference type="Pfam" id="PF00571">
    <property type="entry name" value="CBS"/>
    <property type="match status" value="1"/>
</dbReference>
<dbReference type="InterPro" id="IPR000644">
    <property type="entry name" value="CBS_dom"/>
</dbReference>
<dbReference type="Gene3D" id="3.40.50.1100">
    <property type="match status" value="2"/>
</dbReference>
<dbReference type="FunFam" id="3.40.50.1100:FF:000003">
    <property type="entry name" value="Cystathionine beta-synthase"/>
    <property type="match status" value="1"/>
</dbReference>
<dbReference type="PROSITE" id="PS51371">
    <property type="entry name" value="CBS"/>
    <property type="match status" value="1"/>
</dbReference>
<evidence type="ECO:0000256" key="2">
    <source>
        <dbReference type="ARBA" id="ARBA00005003"/>
    </source>
</evidence>
<gene>
    <name evidence="12" type="primary">CYS4</name>
    <name evidence="12" type="ORF">AWJ20_5157</name>
</gene>
<accession>A0A167EKW8</accession>
<comment type="catalytic activity">
    <reaction evidence="7 9">
        <text>L-homocysteine + L-serine = L,L-cystathionine + H2O</text>
        <dbReference type="Rhea" id="RHEA:10112"/>
        <dbReference type="ChEBI" id="CHEBI:15377"/>
        <dbReference type="ChEBI" id="CHEBI:33384"/>
        <dbReference type="ChEBI" id="CHEBI:58161"/>
        <dbReference type="ChEBI" id="CHEBI:58199"/>
        <dbReference type="EC" id="4.2.1.22"/>
    </reaction>
</comment>
<dbReference type="GeneID" id="30037368"/>
<organism evidence="12 13">
    <name type="scientific">Sugiyamaella lignohabitans</name>
    <dbReference type="NCBI Taxonomy" id="796027"/>
    <lineage>
        <taxon>Eukaryota</taxon>
        <taxon>Fungi</taxon>
        <taxon>Dikarya</taxon>
        <taxon>Ascomycota</taxon>
        <taxon>Saccharomycotina</taxon>
        <taxon>Dipodascomycetes</taxon>
        <taxon>Dipodascales</taxon>
        <taxon>Trichomonascaceae</taxon>
        <taxon>Sugiyamaella</taxon>
    </lineage>
</organism>
<keyword evidence="8 9" id="KW-0129">CBS domain</keyword>